<organism evidence="1 2">
    <name type="scientific">Alkalihalobacillus alcalophilus ATCC 27647 = CGMCC 1.3604</name>
    <dbReference type="NCBI Taxonomy" id="1218173"/>
    <lineage>
        <taxon>Bacteria</taxon>
        <taxon>Bacillati</taxon>
        <taxon>Bacillota</taxon>
        <taxon>Bacilli</taxon>
        <taxon>Bacillales</taxon>
        <taxon>Bacillaceae</taxon>
        <taxon>Alkalihalobacillus</taxon>
    </lineage>
</organism>
<evidence type="ECO:0000313" key="2">
    <source>
        <dbReference type="Proteomes" id="UP000297014"/>
    </source>
</evidence>
<dbReference type="EMBL" id="JALP01000325">
    <property type="protein sequence ID" value="THG88719.1"/>
    <property type="molecule type" value="Genomic_DNA"/>
</dbReference>
<sequence length="39" mass="4391">MVKQTTECVFCGKELEWKQELFAEGGHGEPVCEDCKGDE</sequence>
<evidence type="ECO:0000313" key="1">
    <source>
        <dbReference type="EMBL" id="THG88719.1"/>
    </source>
</evidence>
<comment type="caution">
    <text evidence="1">The sequence shown here is derived from an EMBL/GenBank/DDBJ whole genome shotgun (WGS) entry which is preliminary data.</text>
</comment>
<gene>
    <name evidence="1" type="ORF">AJ85_00365</name>
</gene>
<dbReference type="Proteomes" id="UP000297014">
    <property type="component" value="Unassembled WGS sequence"/>
</dbReference>
<accession>A0A4S4JYN3</accession>
<reference evidence="1 2" key="1">
    <citation type="submission" date="2014-01" db="EMBL/GenBank/DDBJ databases">
        <title>Draft genome sequencing of Bacillus alcalophilus CGMCC 1.3604.</title>
        <authorList>
            <person name="Yang J."/>
            <person name="Diao L."/>
            <person name="Yang S."/>
        </authorList>
    </citation>
    <scope>NUCLEOTIDE SEQUENCE [LARGE SCALE GENOMIC DNA]</scope>
    <source>
        <strain evidence="1 2">CGMCC 1.3604</strain>
    </source>
</reference>
<proteinExistence type="predicted"/>
<name>A0A4S4JYN3_ALKAL</name>
<protein>
    <submittedName>
        <fullName evidence="1">Uncharacterized protein</fullName>
    </submittedName>
</protein>
<dbReference type="AlphaFoldDB" id="A0A4S4JYN3"/>